<dbReference type="SUPFAM" id="SSF51445">
    <property type="entry name" value="(Trans)glycosidases"/>
    <property type="match status" value="1"/>
</dbReference>
<dbReference type="HOGENOM" id="CLU_005043_1_0_1"/>
<dbReference type="InterPro" id="IPR051816">
    <property type="entry name" value="Glycosyl_Hydrolase_31"/>
</dbReference>
<dbReference type="Gene3D" id="2.60.40.1180">
    <property type="entry name" value="Golgi alpha-mannosidase II"/>
    <property type="match status" value="1"/>
</dbReference>
<evidence type="ECO:0000256" key="3">
    <source>
        <dbReference type="SAM" id="MobiDB-lite"/>
    </source>
</evidence>
<feature type="domain" description="Glycoside hydrolase family 31 TIM barrel" evidence="4">
    <location>
        <begin position="195"/>
        <end position="506"/>
    </location>
</feature>
<dbReference type="Pfam" id="PF21365">
    <property type="entry name" value="Glyco_hydro_31_3rd"/>
    <property type="match status" value="1"/>
</dbReference>
<dbReference type="Pfam" id="PF01055">
    <property type="entry name" value="Glyco_hydro_31_2nd"/>
    <property type="match status" value="1"/>
</dbReference>
<dbReference type="InterPro" id="IPR000322">
    <property type="entry name" value="Glyco_hydro_31_TIM"/>
</dbReference>
<dbReference type="AlphaFoldDB" id="M7SG04"/>
<feature type="domain" description="Glycosyl hydrolase family 31 C-terminal" evidence="5">
    <location>
        <begin position="515"/>
        <end position="604"/>
    </location>
</feature>
<evidence type="ECO:0000313" key="7">
    <source>
        <dbReference type="Proteomes" id="UP000012174"/>
    </source>
</evidence>
<organism evidence="6 7">
    <name type="scientific">Eutypa lata (strain UCR-EL1)</name>
    <name type="common">Grapevine dieback disease fungus</name>
    <name type="synonym">Eutypa armeniacae</name>
    <dbReference type="NCBI Taxonomy" id="1287681"/>
    <lineage>
        <taxon>Eukaryota</taxon>
        <taxon>Fungi</taxon>
        <taxon>Dikarya</taxon>
        <taxon>Ascomycota</taxon>
        <taxon>Pezizomycotina</taxon>
        <taxon>Sordariomycetes</taxon>
        <taxon>Xylariomycetidae</taxon>
        <taxon>Xylariales</taxon>
        <taxon>Diatrypaceae</taxon>
        <taxon>Eutypa</taxon>
    </lineage>
</organism>
<dbReference type="OrthoDB" id="1334205at2759"/>
<dbReference type="InterPro" id="IPR048395">
    <property type="entry name" value="Glyco_hydro_31_C"/>
</dbReference>
<reference evidence="7" key="1">
    <citation type="journal article" date="2013" name="Genome Announc.">
        <title>Draft genome sequence of the grapevine dieback fungus Eutypa lata UCR-EL1.</title>
        <authorList>
            <person name="Blanco-Ulate B."/>
            <person name="Rolshausen P.E."/>
            <person name="Cantu D."/>
        </authorList>
    </citation>
    <scope>NUCLEOTIDE SEQUENCE [LARGE SCALE GENOMIC DNA]</scope>
    <source>
        <strain evidence="7">UCR-EL1</strain>
    </source>
</reference>
<dbReference type="STRING" id="1287681.M7SG04"/>
<dbReference type="EMBL" id="KB706919">
    <property type="protein sequence ID" value="EMR65184.1"/>
    <property type="molecule type" value="Genomic_DNA"/>
</dbReference>
<keyword evidence="2" id="KW-0326">Glycosidase</keyword>
<dbReference type="Proteomes" id="UP000012174">
    <property type="component" value="Unassembled WGS sequence"/>
</dbReference>
<dbReference type="KEGG" id="ela:UCREL1_7848"/>
<evidence type="ECO:0000256" key="2">
    <source>
        <dbReference type="RuleBase" id="RU361185"/>
    </source>
</evidence>
<keyword evidence="2 6" id="KW-0378">Hydrolase</keyword>
<dbReference type="PANTHER" id="PTHR43863">
    <property type="entry name" value="HYDROLASE, PUTATIVE (AFU_ORTHOLOGUE AFUA_1G03140)-RELATED"/>
    <property type="match status" value="1"/>
</dbReference>
<dbReference type="PANTHER" id="PTHR43863:SF2">
    <property type="entry name" value="MALTASE-GLUCOAMYLASE"/>
    <property type="match status" value="1"/>
</dbReference>
<gene>
    <name evidence="6" type="ORF">UCREL1_7848</name>
</gene>
<evidence type="ECO:0000259" key="5">
    <source>
        <dbReference type="Pfam" id="PF21365"/>
    </source>
</evidence>
<accession>M7SG04</accession>
<feature type="region of interest" description="Disordered" evidence="3">
    <location>
        <begin position="636"/>
        <end position="657"/>
    </location>
</feature>
<name>M7SG04_EUTLA</name>
<proteinExistence type="inferred from homology"/>
<dbReference type="GO" id="GO:0004553">
    <property type="term" value="F:hydrolase activity, hydrolyzing O-glycosyl compounds"/>
    <property type="evidence" value="ECO:0007669"/>
    <property type="project" value="InterPro"/>
</dbReference>
<dbReference type="InterPro" id="IPR013780">
    <property type="entry name" value="Glyco_hydro_b"/>
</dbReference>
<evidence type="ECO:0000313" key="6">
    <source>
        <dbReference type="EMBL" id="EMR65184.1"/>
    </source>
</evidence>
<dbReference type="eggNOG" id="KOG1066">
    <property type="taxonomic scope" value="Eukaryota"/>
</dbReference>
<evidence type="ECO:0000259" key="4">
    <source>
        <dbReference type="Pfam" id="PF01055"/>
    </source>
</evidence>
<evidence type="ECO:0000256" key="1">
    <source>
        <dbReference type="ARBA" id="ARBA00007806"/>
    </source>
</evidence>
<dbReference type="CDD" id="cd06595">
    <property type="entry name" value="GH31_u1"/>
    <property type="match status" value="1"/>
</dbReference>
<protein>
    <submittedName>
        <fullName evidence="6">Putative glycoside hydrolase protein</fullName>
    </submittedName>
</protein>
<feature type="compositionally biased region" description="Acidic residues" evidence="3">
    <location>
        <begin position="640"/>
        <end position="653"/>
    </location>
</feature>
<keyword evidence="7" id="KW-1185">Reference proteome</keyword>
<dbReference type="GO" id="GO:0005975">
    <property type="term" value="P:carbohydrate metabolic process"/>
    <property type="evidence" value="ECO:0007669"/>
    <property type="project" value="InterPro"/>
</dbReference>
<sequence length="814" mass="91973">MDKYKFPSEPVAASQATVTGPNYRFTILSDIVLRYEWSHDGVFEDRASTFAVNRKFPTPEFTTKETESQLVITTPSFHLTYDKKRFSPNGLHVDFFSKTTMWGSDWRYGGSPDKKNLGGTARTLDEVDGRCDVGSGILSRSGYADLDDSESMLFKGNGFVAPRNSGDRIDGYLFFYGLDYKAAMRAYYAISSPQPVLPRWALGNWWSRYHAYSSEEYLALMDKFAEQSVPLSVAVLDMDWHLVHDKRVPHTGWTGYTWNRELFPDPDAFGKALHDRKLKITLNDHPHAGVHSHEDQYEEMAKFLGHDTTDKAPILFEPTSPKFMYAYLNILHRSLEKNCDFWWIDWQQGAYSAIPGIDPLWLLNHFQYLDSKYQSDNNASGGGKNSGALLFSRYAGPGSHRYPVGFSGDTIVTWASLAFQPEFTATASNIGYGWWSHDIGGHMMGYRDDELTARWVQLGVFSPVLRLHSSNSVWSSKEPWRYRDEYGESIARFMRLRHRLVPYVFTVNAASDVLPLVQPLYWAFPDRDEAYAKPNEYFFGPSLVVAPVVRPRDPRTNHAAVDVWVPPNRHVDIFTGLVYDGDREITMYRTLQHIPVIAPEGTIIPLDRNMRPGNGCANPEGFEVLIVVGQDGKFELHESSDDDDDEDDDDSDAKEDLKGDDGLFQIIYEQAAGTVITNTRGRTFKFKFVALTSIPPSVSVLVDDVIVDAKVTLEEYPAEMPGLVIEVADDGFADRTSIIEVTIGPDPQLSAVDRGKRITDLLLDFQMDYEAKDRVQTICQSTQPVVTQVSRLMALSLEEPIVGPILELLTSDSR</sequence>
<comment type="similarity">
    <text evidence="1 2">Belongs to the glycosyl hydrolase 31 family.</text>
</comment>
<dbReference type="InterPro" id="IPR017853">
    <property type="entry name" value="GH"/>
</dbReference>
<dbReference type="Gene3D" id="3.20.20.80">
    <property type="entry name" value="Glycosidases"/>
    <property type="match status" value="1"/>
</dbReference>
<dbReference type="SUPFAM" id="SSF51011">
    <property type="entry name" value="Glycosyl hydrolase domain"/>
    <property type="match status" value="1"/>
</dbReference>
<dbReference type="OMA" id="FNTWHYG"/>
<dbReference type="Gene3D" id="2.60.40.1760">
    <property type="entry name" value="glycosyl hydrolase (family 31)"/>
    <property type="match status" value="1"/>
</dbReference>